<comment type="caution">
    <text evidence="1">The sequence shown here is derived from an EMBL/GenBank/DDBJ whole genome shotgun (WGS) entry which is preliminary data.</text>
</comment>
<evidence type="ECO:0000313" key="2">
    <source>
        <dbReference type="Proteomes" id="UP001055167"/>
    </source>
</evidence>
<sequence>MAKPLVVVIPHQLGRVEARRRLDSGMGQAKDMLHKAGLTMADATWTGDRLSFLVGAMNQKVDGDIDVEEDCVRVEVRMPLLLSLFAGKVQKILDQNGTKLLAKK</sequence>
<reference evidence="1" key="2">
    <citation type="submission" date="2021-08" db="EMBL/GenBank/DDBJ databases">
        <authorList>
            <person name="Tani A."/>
            <person name="Ola A."/>
            <person name="Ogura Y."/>
            <person name="Katsura K."/>
            <person name="Hayashi T."/>
        </authorList>
    </citation>
    <scope>NUCLEOTIDE SEQUENCE</scope>
    <source>
        <strain evidence="1">KCTC 52305</strain>
    </source>
</reference>
<dbReference type="Pfam" id="PF09650">
    <property type="entry name" value="PHA_gran_rgn"/>
    <property type="match status" value="1"/>
</dbReference>
<protein>
    <recommendedName>
        <fullName evidence="3">Polyhydroxyalkanoic acid synthase</fullName>
    </recommendedName>
</protein>
<proteinExistence type="predicted"/>
<reference evidence="1" key="1">
    <citation type="journal article" date="2021" name="Front. Microbiol.">
        <title>Comprehensive Comparative Genomics and Phenotyping of Methylobacterium Species.</title>
        <authorList>
            <person name="Alessa O."/>
            <person name="Ogura Y."/>
            <person name="Fujitani Y."/>
            <person name="Takami H."/>
            <person name="Hayashi T."/>
            <person name="Sahin N."/>
            <person name="Tani A."/>
        </authorList>
    </citation>
    <scope>NUCLEOTIDE SEQUENCE</scope>
    <source>
        <strain evidence="1">KCTC 52305</strain>
    </source>
</reference>
<name>A0ABQ4QQX5_9HYPH</name>
<evidence type="ECO:0008006" key="3">
    <source>
        <dbReference type="Google" id="ProtNLM"/>
    </source>
</evidence>
<gene>
    <name evidence="1" type="ORF">OPKNFCMD_0410</name>
</gene>
<dbReference type="EMBL" id="BPQH01000001">
    <property type="protein sequence ID" value="GJD47700.1"/>
    <property type="molecule type" value="Genomic_DNA"/>
</dbReference>
<organism evidence="1 2">
    <name type="scientific">Methylobacterium crusticola</name>
    <dbReference type="NCBI Taxonomy" id="1697972"/>
    <lineage>
        <taxon>Bacteria</taxon>
        <taxon>Pseudomonadati</taxon>
        <taxon>Pseudomonadota</taxon>
        <taxon>Alphaproteobacteria</taxon>
        <taxon>Hyphomicrobiales</taxon>
        <taxon>Methylobacteriaceae</taxon>
        <taxon>Methylobacterium</taxon>
    </lineage>
</organism>
<dbReference type="RefSeq" id="WP_128566386.1">
    <property type="nucleotide sequence ID" value="NZ_BPQH01000001.1"/>
</dbReference>
<keyword evidence="2" id="KW-1185">Reference proteome</keyword>
<accession>A0ABQ4QQX5</accession>
<evidence type="ECO:0000313" key="1">
    <source>
        <dbReference type="EMBL" id="GJD47700.1"/>
    </source>
</evidence>
<dbReference type="InterPro" id="IPR013433">
    <property type="entry name" value="PHA_gran_rgn"/>
</dbReference>
<dbReference type="Proteomes" id="UP001055167">
    <property type="component" value="Unassembled WGS sequence"/>
</dbReference>